<dbReference type="SMART" id="SM00342">
    <property type="entry name" value="HTH_ARAC"/>
    <property type="match status" value="1"/>
</dbReference>
<name>A0A5C7B6B3_9BACT</name>
<evidence type="ECO:0000259" key="4">
    <source>
        <dbReference type="PROSITE" id="PS01124"/>
    </source>
</evidence>
<dbReference type="SUPFAM" id="SSF46689">
    <property type="entry name" value="Homeodomain-like"/>
    <property type="match status" value="2"/>
</dbReference>
<protein>
    <submittedName>
        <fullName evidence="5">AraC family transcriptional regulator</fullName>
    </submittedName>
</protein>
<reference evidence="5 6" key="1">
    <citation type="submission" date="2019-08" db="EMBL/GenBank/DDBJ databases">
        <title>Genomes sequence of Algoriphagus aquimarinus ACAM450.</title>
        <authorList>
            <person name="Bowman J.P."/>
        </authorList>
    </citation>
    <scope>NUCLEOTIDE SEQUENCE [LARGE SCALE GENOMIC DNA]</scope>
    <source>
        <strain evidence="5 6">ACAM 450</strain>
    </source>
</reference>
<keyword evidence="2" id="KW-0238">DNA-binding</keyword>
<evidence type="ECO:0000256" key="1">
    <source>
        <dbReference type="ARBA" id="ARBA00023015"/>
    </source>
</evidence>
<dbReference type="InterPro" id="IPR011051">
    <property type="entry name" value="RmlC_Cupin_sf"/>
</dbReference>
<dbReference type="PANTHER" id="PTHR43280">
    <property type="entry name" value="ARAC-FAMILY TRANSCRIPTIONAL REGULATOR"/>
    <property type="match status" value="1"/>
</dbReference>
<dbReference type="Pfam" id="PF12833">
    <property type="entry name" value="HTH_18"/>
    <property type="match status" value="1"/>
</dbReference>
<comment type="caution">
    <text evidence="5">The sequence shown here is derived from an EMBL/GenBank/DDBJ whole genome shotgun (WGS) entry which is preliminary data.</text>
</comment>
<dbReference type="Gene3D" id="2.60.120.10">
    <property type="entry name" value="Jelly Rolls"/>
    <property type="match status" value="1"/>
</dbReference>
<accession>A0A5C7B6B3</accession>
<dbReference type="InterPro" id="IPR014710">
    <property type="entry name" value="RmlC-like_jellyroll"/>
</dbReference>
<dbReference type="SUPFAM" id="SSF51182">
    <property type="entry name" value="RmlC-like cupins"/>
    <property type="match status" value="1"/>
</dbReference>
<dbReference type="OrthoDB" id="792101at2"/>
<dbReference type="GO" id="GO:0043565">
    <property type="term" value="F:sequence-specific DNA binding"/>
    <property type="evidence" value="ECO:0007669"/>
    <property type="project" value="InterPro"/>
</dbReference>
<proteinExistence type="predicted"/>
<gene>
    <name evidence="5" type="ORF">ESV85_05410</name>
</gene>
<feature type="domain" description="HTH araC/xylS-type" evidence="4">
    <location>
        <begin position="187"/>
        <end position="285"/>
    </location>
</feature>
<dbReference type="PANTHER" id="PTHR43280:SF27">
    <property type="entry name" value="TRANSCRIPTIONAL REGULATOR MTLR"/>
    <property type="match status" value="1"/>
</dbReference>
<dbReference type="Gene3D" id="1.10.10.60">
    <property type="entry name" value="Homeodomain-like"/>
    <property type="match status" value="2"/>
</dbReference>
<dbReference type="Proteomes" id="UP000321935">
    <property type="component" value="Unassembled WGS sequence"/>
</dbReference>
<dbReference type="AlphaFoldDB" id="A0A5C7B6B3"/>
<dbReference type="InterPro" id="IPR018060">
    <property type="entry name" value="HTH_AraC"/>
</dbReference>
<keyword evidence="3" id="KW-0804">Transcription</keyword>
<evidence type="ECO:0000256" key="2">
    <source>
        <dbReference type="ARBA" id="ARBA00023125"/>
    </source>
</evidence>
<dbReference type="PROSITE" id="PS00041">
    <property type="entry name" value="HTH_ARAC_FAMILY_1"/>
    <property type="match status" value="1"/>
</dbReference>
<sequence>MNAKYHNIPIKPQKSFNFRHEMNSDFGDLFHFHPELELRHIVKGKGVQLIGDDVSVFSEGSMFLLGENLPHAWRFEKKYRQEDPCLNVESHVIEFSTQFSSQFSNLPEAVAVKTLYEKAKQGMIITGETKTRLADLLQKLEPTDSLKNIVLLLDIVRVLSETNEYTTISPGFVTSTLNYVPEHDRLEKVFLFIRNHYSDEIKLDEVAALANFSASAFCRYFKSVTNQTFTEYVNQIRISRACRKMIEKNGSIESISYECGFNTISNFNRQFRRITGMTPFNYKKAHMYFPKGNRTIDY</sequence>
<keyword evidence="1" id="KW-0805">Transcription regulation</keyword>
<evidence type="ECO:0000313" key="6">
    <source>
        <dbReference type="Proteomes" id="UP000321935"/>
    </source>
</evidence>
<dbReference type="InterPro" id="IPR009057">
    <property type="entry name" value="Homeodomain-like_sf"/>
</dbReference>
<evidence type="ECO:0000256" key="3">
    <source>
        <dbReference type="ARBA" id="ARBA00023163"/>
    </source>
</evidence>
<dbReference type="GO" id="GO:0003700">
    <property type="term" value="F:DNA-binding transcription factor activity"/>
    <property type="evidence" value="ECO:0007669"/>
    <property type="project" value="InterPro"/>
</dbReference>
<dbReference type="InterPro" id="IPR018062">
    <property type="entry name" value="HTH_AraC-typ_CS"/>
</dbReference>
<evidence type="ECO:0000313" key="5">
    <source>
        <dbReference type="EMBL" id="TXE13412.1"/>
    </source>
</evidence>
<dbReference type="RefSeq" id="WP_146915496.1">
    <property type="nucleotide sequence ID" value="NZ_VORW01000002.1"/>
</dbReference>
<dbReference type="PROSITE" id="PS01124">
    <property type="entry name" value="HTH_ARAC_FAMILY_2"/>
    <property type="match status" value="1"/>
</dbReference>
<dbReference type="EMBL" id="VORW01000002">
    <property type="protein sequence ID" value="TXE13412.1"/>
    <property type="molecule type" value="Genomic_DNA"/>
</dbReference>
<organism evidence="5 6">
    <name type="scientific">Algoriphagus aquimarinus</name>
    <dbReference type="NCBI Taxonomy" id="237018"/>
    <lineage>
        <taxon>Bacteria</taxon>
        <taxon>Pseudomonadati</taxon>
        <taxon>Bacteroidota</taxon>
        <taxon>Cytophagia</taxon>
        <taxon>Cytophagales</taxon>
        <taxon>Cyclobacteriaceae</taxon>
        <taxon>Algoriphagus</taxon>
    </lineage>
</organism>